<gene>
    <name evidence="3" type="ORF">FWK35_00006561</name>
</gene>
<feature type="domain" description="DUF4806" evidence="2">
    <location>
        <begin position="830"/>
        <end position="903"/>
    </location>
</feature>
<evidence type="ECO:0000313" key="4">
    <source>
        <dbReference type="Proteomes" id="UP000478052"/>
    </source>
</evidence>
<sequence length="947" mass="108352">MIKSERTKKRKIQNELSIIELIETNQITSDQLHSSEKHCDSDENSSSYDKPSNISTDVNLQYKAPSVLNVIPECSENLSVNQLPESFLQEDESIKSFIANWSTTFNIHHNAINDLQKGLKKHKCFKDFPVDSRTLLATPKQTFTKLRNVDPGTYFYFGLTTGIMKYTPNNMLNVEIVIGIDGLPLFKSSGAQFWPILGYVVVPPPLLKKVFPIGIYFGYEKPKDSNTFLSDFITEAKDLIMNGLIVNDVKRKISINAYCCDAPAKAFILKIKNHTGFSSCTRCTIIGKYLNNRTLSVLNQLPGFDSVKQFSLDYMHLVCLGVMKKLILYGYKKDPCTSALTLGKKSRTINEIHRWKATEFRLFLLYTGPIVLKKIISDECYTNFMALNISMIVLLSPDRSSLIPYAKYLLNYFVMTFQRIYGKHLLSHNIHGLLHLCDDYQQFGPLDTCSSFLFENYMKKLKSLVRKADQPLQQVINHCTILTNTGEVVKCLNIIQASDEILLIGKKYETLLPFFTEPINSTILEIFILHNLSLDLNCWKLTDIKKKLMVLENAKMENYWSVVYFTDENSVEAVPNIWFNKKQETCAWPAKPKLVKKFIESQQKPNKKDFTYHPARQLGNKSYASLAETRSKLPKATRIISPDMFKTSLKTKKNYLANICPLPKKYDDFNKEDSITKSSPSVGKKSIFNDLSSDSSVNDSDTDPLWISNENTSKDHQDFKSINPTPTPQKSTGHSQVSCSPRTNNWSVEIDGNIMFEKNENDDTLRVLFQENNTPKKSKISQNRLNISSKNNFNVESFKSHRESLMDNLTGKSITYCAQDSEDIDLHSLFPINNDEQLTSIESKIVQDIQLRKVLVSKLSLIAVASDLGHSVRRIVARIFDDEYLVNYSLIGFKKKQPFTKLMLYRVIIDSLRMHTKYKMVTEREIELPLGVWLAHAPFRVSKKNKS</sequence>
<feature type="compositionally biased region" description="Polar residues" evidence="1">
    <location>
        <begin position="44"/>
        <end position="54"/>
    </location>
</feature>
<dbReference type="Pfam" id="PF16064">
    <property type="entry name" value="DUF4806"/>
    <property type="match status" value="1"/>
</dbReference>
<reference evidence="3 4" key="1">
    <citation type="submission" date="2019-08" db="EMBL/GenBank/DDBJ databases">
        <title>Whole genome of Aphis craccivora.</title>
        <authorList>
            <person name="Voronova N.V."/>
            <person name="Shulinski R.S."/>
            <person name="Bandarenka Y.V."/>
            <person name="Zhorov D.G."/>
            <person name="Warner D."/>
        </authorList>
    </citation>
    <scope>NUCLEOTIDE SEQUENCE [LARGE SCALE GENOMIC DNA]</scope>
    <source>
        <strain evidence="3">180601</strain>
        <tissue evidence="3">Whole Body</tissue>
    </source>
</reference>
<feature type="compositionally biased region" description="Polar residues" evidence="1">
    <location>
        <begin position="720"/>
        <end position="743"/>
    </location>
</feature>
<comment type="caution">
    <text evidence="3">The sequence shown here is derived from an EMBL/GenBank/DDBJ whole genome shotgun (WGS) entry which is preliminary data.</text>
</comment>
<dbReference type="PANTHER" id="PTHR33053:SF24">
    <property type="entry name" value="TRANSPOSASE DOMAIN-CONTAINING PROTEIN"/>
    <property type="match status" value="1"/>
</dbReference>
<dbReference type="AlphaFoldDB" id="A0A6G0YSV8"/>
<keyword evidence="4" id="KW-1185">Reference proteome</keyword>
<organism evidence="3 4">
    <name type="scientific">Aphis craccivora</name>
    <name type="common">Cowpea aphid</name>
    <dbReference type="NCBI Taxonomy" id="307492"/>
    <lineage>
        <taxon>Eukaryota</taxon>
        <taxon>Metazoa</taxon>
        <taxon>Ecdysozoa</taxon>
        <taxon>Arthropoda</taxon>
        <taxon>Hexapoda</taxon>
        <taxon>Insecta</taxon>
        <taxon>Pterygota</taxon>
        <taxon>Neoptera</taxon>
        <taxon>Paraneoptera</taxon>
        <taxon>Hemiptera</taxon>
        <taxon>Sternorrhyncha</taxon>
        <taxon>Aphidomorpha</taxon>
        <taxon>Aphidoidea</taxon>
        <taxon>Aphididae</taxon>
        <taxon>Aphidini</taxon>
        <taxon>Aphis</taxon>
        <taxon>Aphis</taxon>
    </lineage>
</organism>
<dbReference type="PANTHER" id="PTHR33053">
    <property type="entry name" value="PROTEIN, PUTATIVE-RELATED"/>
    <property type="match status" value="1"/>
</dbReference>
<evidence type="ECO:0000313" key="3">
    <source>
        <dbReference type="EMBL" id="KAF0760986.1"/>
    </source>
</evidence>
<dbReference type="OrthoDB" id="6576929at2759"/>
<dbReference type="InterPro" id="IPR032071">
    <property type="entry name" value="DUF4806"/>
</dbReference>
<evidence type="ECO:0000256" key="1">
    <source>
        <dbReference type="SAM" id="MobiDB-lite"/>
    </source>
</evidence>
<name>A0A6G0YSV8_APHCR</name>
<feature type="compositionally biased region" description="Low complexity" evidence="1">
    <location>
        <begin position="690"/>
        <end position="699"/>
    </location>
</feature>
<protein>
    <recommendedName>
        <fullName evidence="2">DUF4806 domain-containing protein</fullName>
    </recommendedName>
</protein>
<proteinExistence type="predicted"/>
<evidence type="ECO:0000259" key="2">
    <source>
        <dbReference type="Pfam" id="PF16064"/>
    </source>
</evidence>
<feature type="region of interest" description="Disordered" evidence="1">
    <location>
        <begin position="674"/>
        <end position="743"/>
    </location>
</feature>
<feature type="region of interest" description="Disordered" evidence="1">
    <location>
        <begin position="30"/>
        <end position="54"/>
    </location>
</feature>
<accession>A0A6G0YSV8</accession>
<dbReference type="EMBL" id="VUJU01002522">
    <property type="protein sequence ID" value="KAF0760986.1"/>
    <property type="molecule type" value="Genomic_DNA"/>
</dbReference>
<dbReference type="Proteomes" id="UP000478052">
    <property type="component" value="Unassembled WGS sequence"/>
</dbReference>